<feature type="transmembrane region" description="Helical" evidence="1">
    <location>
        <begin position="12"/>
        <end position="28"/>
    </location>
</feature>
<keyword evidence="1" id="KW-0472">Membrane</keyword>
<sequence>MNSFLKPFEKSYLYKIVFVFIMFVYSLFTNAQVDKNSEIYKVLKANDSIIFDRAFNNCEVDKLELIIADDIEFYHDIVGVQNREEFINAVKNNICSNPGTYTRKLVENSLEVHQLKNNGTIYGAIQKGKHDFYVKENNKIRKTGTAQFTHLWILENEKWKLKRVLSFDHKNAKE</sequence>
<dbReference type="Pfam" id="PF14534">
    <property type="entry name" value="DUF4440"/>
    <property type="match status" value="1"/>
</dbReference>
<dbReference type="EMBL" id="LSFM01000022">
    <property type="protein sequence ID" value="OBY64452.1"/>
    <property type="molecule type" value="Genomic_DNA"/>
</dbReference>
<keyword evidence="1" id="KW-0812">Transmembrane</keyword>
<dbReference type="SUPFAM" id="SSF54427">
    <property type="entry name" value="NTF2-like"/>
    <property type="match status" value="1"/>
</dbReference>
<keyword evidence="4" id="KW-1185">Reference proteome</keyword>
<evidence type="ECO:0000259" key="2">
    <source>
        <dbReference type="Pfam" id="PF14534"/>
    </source>
</evidence>
<proteinExistence type="predicted"/>
<comment type="caution">
    <text evidence="3">The sequence shown here is derived from an EMBL/GenBank/DDBJ whole genome shotgun (WGS) entry which is preliminary data.</text>
</comment>
<dbReference type="InterPro" id="IPR032710">
    <property type="entry name" value="NTF2-like_dom_sf"/>
</dbReference>
<dbReference type="AlphaFoldDB" id="A0A1B8TXZ4"/>
<gene>
    <name evidence="3" type="ORF">LPB3_08695</name>
</gene>
<feature type="domain" description="DUF4440" evidence="2">
    <location>
        <begin position="51"/>
        <end position="161"/>
    </location>
</feature>
<reference evidence="4" key="1">
    <citation type="submission" date="2016-02" db="EMBL/GenBank/DDBJ databases">
        <authorList>
            <person name="Shin S.-K."/>
            <person name="Yi H."/>
            <person name="Kim E."/>
        </authorList>
    </citation>
    <scope>NUCLEOTIDE SEQUENCE [LARGE SCALE GENOMIC DNA]</scope>
    <source>
        <strain evidence="4">LPB0003</strain>
    </source>
</reference>
<dbReference type="Proteomes" id="UP000092584">
    <property type="component" value="Unassembled WGS sequence"/>
</dbReference>
<evidence type="ECO:0000313" key="3">
    <source>
        <dbReference type="EMBL" id="OBY64452.1"/>
    </source>
</evidence>
<organism evidence="3 4">
    <name type="scientific">Polaribacter vadi</name>
    <dbReference type="NCBI Taxonomy" id="1774273"/>
    <lineage>
        <taxon>Bacteria</taxon>
        <taxon>Pseudomonadati</taxon>
        <taxon>Bacteroidota</taxon>
        <taxon>Flavobacteriia</taxon>
        <taxon>Flavobacteriales</taxon>
        <taxon>Flavobacteriaceae</taxon>
    </lineage>
</organism>
<protein>
    <recommendedName>
        <fullName evidence="2">DUF4440 domain-containing protein</fullName>
    </recommendedName>
</protein>
<dbReference type="Gene3D" id="3.10.450.50">
    <property type="match status" value="1"/>
</dbReference>
<name>A0A1B8TXZ4_9FLAO</name>
<dbReference type="InterPro" id="IPR027843">
    <property type="entry name" value="DUF4440"/>
</dbReference>
<accession>A0A1B8TXZ4</accession>
<dbReference type="OrthoDB" id="1357763at2"/>
<dbReference type="KEGG" id="pob:LPB03_03800"/>
<evidence type="ECO:0000313" key="4">
    <source>
        <dbReference type="Proteomes" id="UP000092584"/>
    </source>
</evidence>
<evidence type="ECO:0000256" key="1">
    <source>
        <dbReference type="SAM" id="Phobius"/>
    </source>
</evidence>
<keyword evidence="1" id="KW-1133">Transmembrane helix</keyword>